<accession>A0A2U0UH26</accession>
<gene>
    <name evidence="1" type="ORF">C7379_10583</name>
</gene>
<comment type="caution">
    <text evidence="1">The sequence shown here is derived from an EMBL/GenBank/DDBJ whole genome shotgun (WGS) entry which is preliminary data.</text>
</comment>
<organism evidence="1 2">
    <name type="scientific">Hallella colorans</name>
    <dbReference type="NCBI Taxonomy" id="1703337"/>
    <lineage>
        <taxon>Bacteria</taxon>
        <taxon>Pseudomonadati</taxon>
        <taxon>Bacteroidota</taxon>
        <taxon>Bacteroidia</taxon>
        <taxon>Bacteroidales</taxon>
        <taxon>Prevotellaceae</taxon>
        <taxon>Hallella</taxon>
    </lineage>
</organism>
<dbReference type="EMBL" id="QENY01000005">
    <property type="protein sequence ID" value="PVX56962.1"/>
    <property type="molecule type" value="Genomic_DNA"/>
</dbReference>
<dbReference type="Gene3D" id="3.30.420.250">
    <property type="match status" value="1"/>
</dbReference>
<evidence type="ECO:0000313" key="2">
    <source>
        <dbReference type="Proteomes" id="UP000245870"/>
    </source>
</evidence>
<dbReference type="Proteomes" id="UP000245870">
    <property type="component" value="Unassembled WGS sequence"/>
</dbReference>
<reference evidence="1 2" key="1">
    <citation type="submission" date="2018-05" db="EMBL/GenBank/DDBJ databases">
        <title>Genomic Encyclopedia of Type Strains, Phase IV (KMG-IV): sequencing the most valuable type-strain genomes for metagenomic binning, comparative biology and taxonomic classification.</title>
        <authorList>
            <person name="Goeker M."/>
        </authorList>
    </citation>
    <scope>NUCLEOTIDE SEQUENCE [LARGE SCALE GENOMIC DNA]</scope>
    <source>
        <strain evidence="1 2">DSM 100333</strain>
    </source>
</reference>
<keyword evidence="2" id="KW-1185">Reference proteome</keyword>
<evidence type="ECO:0000313" key="1">
    <source>
        <dbReference type="EMBL" id="PVX56962.1"/>
    </source>
</evidence>
<dbReference type="Gene3D" id="3.30.420.260">
    <property type="match status" value="1"/>
</dbReference>
<dbReference type="Pfam" id="PF12864">
    <property type="entry name" value="DUF3822"/>
    <property type="match status" value="1"/>
</dbReference>
<proteinExistence type="predicted"/>
<dbReference type="AlphaFoldDB" id="A0A2U0UH26"/>
<protein>
    <submittedName>
        <fullName evidence="1">Uncharacterized protein DUF3822</fullName>
    </submittedName>
</protein>
<name>A0A2U0UH26_9BACT</name>
<dbReference type="CDD" id="cd24013">
    <property type="entry name" value="ASKHA_ATPase_BT3980-like"/>
    <property type="match status" value="1"/>
</dbReference>
<sequence>MMNYTQPPRMTIRVSNGSLAFAIAEKETEEQIVYKPYTIKSGVSIAANLREAFKTEPLLRHDTHRARVLVDEPVLLIPIEEYNEQNMSTLYHHSFPGTEGCAVLGNVLPELKAVAIFAVNKDLKMVVEDHYTDVKFTALMQPVWRYMHHRSFIGIRRKLFAHFHDGLLELFSFERNRFLFSNRYDVKHSKDALYFILFVWKELALDQLKDELYLSGDIIDRENLLHDLQLHLKKASAINPSADFNRAPMTRIKDITMDLLTLYLG</sequence>
<dbReference type="InterPro" id="IPR024213">
    <property type="entry name" value="DUF3822"/>
</dbReference>